<dbReference type="PROSITE" id="PS51118">
    <property type="entry name" value="HTH_HXLR"/>
    <property type="match status" value="1"/>
</dbReference>
<feature type="compositionally biased region" description="Low complexity" evidence="1">
    <location>
        <begin position="91"/>
        <end position="104"/>
    </location>
</feature>
<dbReference type="EMBL" id="JBBDHD010000032">
    <property type="protein sequence ID" value="MFH7596424.1"/>
    <property type="molecule type" value="Genomic_DNA"/>
</dbReference>
<feature type="compositionally biased region" description="Basic residues" evidence="1">
    <location>
        <begin position="105"/>
        <end position="124"/>
    </location>
</feature>
<dbReference type="Gene3D" id="1.10.10.10">
    <property type="entry name" value="Winged helix-like DNA-binding domain superfamily/Winged helix DNA-binding domain"/>
    <property type="match status" value="1"/>
</dbReference>
<proteinExistence type="predicted"/>
<dbReference type="Proteomes" id="UP001610631">
    <property type="component" value="Unassembled WGS sequence"/>
</dbReference>
<accession>A0ABW7PDG5</accession>
<evidence type="ECO:0000313" key="3">
    <source>
        <dbReference type="EMBL" id="MFH7596424.1"/>
    </source>
</evidence>
<protein>
    <submittedName>
        <fullName evidence="3">Winged helix-turn-helix transcriptional regulator</fullName>
    </submittedName>
</protein>
<dbReference type="InterPro" id="IPR002577">
    <property type="entry name" value="HTH_HxlR"/>
</dbReference>
<keyword evidence="4" id="KW-1185">Reference proteome</keyword>
<gene>
    <name evidence="3" type="ORF">WDV06_15150</name>
</gene>
<evidence type="ECO:0000313" key="4">
    <source>
        <dbReference type="Proteomes" id="UP001610631"/>
    </source>
</evidence>
<sequence length="180" mass="19539">MASWDPYTRGCPSRDLLDQIGGKRAVLVPEKLGKHGACRFTRLRQRLAGVSEKMLTQTLRTLERDGWSGGPCIPRCRPASSTTSPPPRPDPAGTTARTHPVVGGARRRSPRRTSGVRRPRRGHRLSLAPYGRTHAAQIADMTGSRPELLASTRRGTPPRPPAASTTGRASSGPRPTHGYR</sequence>
<dbReference type="InterPro" id="IPR036388">
    <property type="entry name" value="WH-like_DNA-bd_sf"/>
</dbReference>
<feature type="region of interest" description="Disordered" evidence="1">
    <location>
        <begin position="64"/>
        <end position="180"/>
    </location>
</feature>
<name>A0ABW7PDG5_9ACTN</name>
<dbReference type="InterPro" id="IPR036390">
    <property type="entry name" value="WH_DNA-bd_sf"/>
</dbReference>
<feature type="domain" description="HTH hxlR-type" evidence="2">
    <location>
        <begin position="11"/>
        <end position="110"/>
    </location>
</feature>
<dbReference type="SUPFAM" id="SSF46785">
    <property type="entry name" value="Winged helix' DNA-binding domain"/>
    <property type="match status" value="1"/>
</dbReference>
<evidence type="ECO:0000256" key="1">
    <source>
        <dbReference type="SAM" id="MobiDB-lite"/>
    </source>
</evidence>
<dbReference type="Pfam" id="PF01638">
    <property type="entry name" value="HxlR"/>
    <property type="match status" value="1"/>
</dbReference>
<evidence type="ECO:0000259" key="2">
    <source>
        <dbReference type="PROSITE" id="PS51118"/>
    </source>
</evidence>
<feature type="compositionally biased region" description="Low complexity" evidence="1">
    <location>
        <begin position="74"/>
        <end position="83"/>
    </location>
</feature>
<comment type="caution">
    <text evidence="3">The sequence shown here is derived from an EMBL/GenBank/DDBJ whole genome shotgun (WGS) entry which is preliminary data.</text>
</comment>
<dbReference type="RefSeq" id="WP_395510300.1">
    <property type="nucleotide sequence ID" value="NZ_JBBDHD010000032.1"/>
</dbReference>
<reference evidence="3 4" key="1">
    <citation type="submission" date="2024-03" db="EMBL/GenBank/DDBJ databases">
        <title>Whole genome sequencing of Streptomyces racemochromogenes, to identify antimicrobial biosynthetic gene clusters.</title>
        <authorList>
            <person name="Suryawanshi P."/>
            <person name="Krishnaraj P.U."/>
            <person name="Arun Y.P."/>
            <person name="Suryawanshi M.P."/>
            <person name="Rakshit O."/>
        </authorList>
    </citation>
    <scope>NUCLEOTIDE SEQUENCE [LARGE SCALE GENOMIC DNA]</scope>
    <source>
        <strain evidence="3 4">AUDT626</strain>
    </source>
</reference>
<organism evidence="3 4">
    <name type="scientific">Streptomyces racemochromogenes</name>
    <dbReference type="NCBI Taxonomy" id="67353"/>
    <lineage>
        <taxon>Bacteria</taxon>
        <taxon>Bacillati</taxon>
        <taxon>Actinomycetota</taxon>
        <taxon>Actinomycetes</taxon>
        <taxon>Kitasatosporales</taxon>
        <taxon>Streptomycetaceae</taxon>
        <taxon>Streptomyces</taxon>
    </lineage>
</organism>